<evidence type="ECO:0000256" key="9">
    <source>
        <dbReference type="ARBA" id="ARBA00023204"/>
    </source>
</evidence>
<dbReference type="Gene3D" id="3.40.50.620">
    <property type="entry name" value="HUPs"/>
    <property type="match status" value="1"/>
</dbReference>
<keyword evidence="6" id="KW-0227">DNA damage</keyword>
<protein>
    <recommendedName>
        <fullName evidence="4">Deoxyribodipyrimidine photo-lyase</fullName>
        <ecNumber evidence="3">4.1.99.3</ecNumber>
    </recommendedName>
    <alternativeName>
        <fullName evidence="11">DNA photolyase</fullName>
    </alternativeName>
</protein>
<feature type="domain" description="Photolyase/cryptochrome alpha/beta" evidence="14">
    <location>
        <begin position="17"/>
        <end position="150"/>
    </location>
</feature>
<keyword evidence="16" id="KW-1185">Reference proteome</keyword>
<reference evidence="15 16" key="1">
    <citation type="submission" date="2018-08" db="EMBL/GenBank/DDBJ databases">
        <authorList>
            <person name="Laetsch R D."/>
            <person name="Stevens L."/>
            <person name="Kumar S."/>
            <person name="Blaxter L. M."/>
        </authorList>
    </citation>
    <scope>NUCLEOTIDE SEQUENCE [LARGE SCALE GENOMIC DNA]</scope>
</reference>
<dbReference type="GO" id="GO:0003677">
    <property type="term" value="F:DNA binding"/>
    <property type="evidence" value="ECO:0007669"/>
    <property type="project" value="UniProtKB-KW"/>
</dbReference>
<keyword evidence="9" id="KW-0234">DNA repair</keyword>
<keyword evidence="7" id="KW-0274">FAD</keyword>
<dbReference type="PROSITE" id="PS51645">
    <property type="entry name" value="PHR_CRY_ALPHA_BETA"/>
    <property type="match status" value="1"/>
</dbReference>
<dbReference type="Gene3D" id="1.25.40.80">
    <property type="match status" value="1"/>
</dbReference>
<evidence type="ECO:0000256" key="6">
    <source>
        <dbReference type="ARBA" id="ARBA00022763"/>
    </source>
</evidence>
<comment type="similarity">
    <text evidence="2">Belongs to the DNA photolyase class-2 family.</text>
</comment>
<dbReference type="OMA" id="GMHDRAH"/>
<evidence type="ECO:0000313" key="15">
    <source>
        <dbReference type="EMBL" id="VDK69347.1"/>
    </source>
</evidence>
<feature type="region of interest" description="Disordered" evidence="13">
    <location>
        <begin position="447"/>
        <end position="470"/>
    </location>
</feature>
<evidence type="ECO:0000256" key="12">
    <source>
        <dbReference type="ARBA" id="ARBA00033999"/>
    </source>
</evidence>
<dbReference type="Gene3D" id="1.10.579.10">
    <property type="entry name" value="DNA Cyclobutane Dipyrimidine Photolyase, subunit A, domain 3"/>
    <property type="match status" value="1"/>
</dbReference>
<dbReference type="InterPro" id="IPR036134">
    <property type="entry name" value="Crypto/Photolyase_FAD-like_sf"/>
</dbReference>
<feature type="compositionally biased region" description="Basic and acidic residues" evidence="13">
    <location>
        <begin position="452"/>
        <end position="461"/>
    </location>
</feature>
<dbReference type="SUPFAM" id="SSF52425">
    <property type="entry name" value="Cryptochrome/photolyase, N-terminal domain"/>
    <property type="match status" value="1"/>
</dbReference>
<sequence length="470" mass="55402">MESSRIEPLNRQNVAAGEYVLLLIRCVRSRQSPSFSFASQKANERGVPVLVIYIYQPDRHNLAQRKFLFEGLNCLENNLSHLHVPLLVMKVNSSEEATEIILTLSEKACEVVTDAAYLREDRNFDENLNDRLVMKCRRFTKVEGNVTVPIKVLCNKPAYNANTIRKAVWHILDDFILEEWDVTPKIHCKSWKSIVKYDLECVDISSEYRRTVEECETGSVLKGGEDAARQVLDYFIANNLSAYDRERNIPNSGKQSLLSPYMHFGMLNSFLEELVVRRELAHNFVYYYRATYDTFDCLPEWAKKTMDEHRLDKREHIYSYKELEEGRTHDVYWNAAQLELVFTHKMLGYLRMYWAKKVIEWSPDYECAYVFLIEQNDKYELDGRDPNGYCGVMWNFGMHDRAHANRPVFGKIRWMCADGIRRKFRNHIDKYVSINYKRAGRALELNQSKTTKTPEDYEPRMKRAHKTWKK</sequence>
<dbReference type="EMBL" id="UYRX01000020">
    <property type="protein sequence ID" value="VDK69347.1"/>
    <property type="molecule type" value="Genomic_DNA"/>
</dbReference>
<dbReference type="PANTHER" id="PTHR10211">
    <property type="entry name" value="DEOXYRIBODIPYRIMIDINE PHOTOLYASE"/>
    <property type="match status" value="1"/>
</dbReference>
<accession>A0A3P6SB08</accession>
<evidence type="ECO:0000256" key="8">
    <source>
        <dbReference type="ARBA" id="ARBA00023125"/>
    </source>
</evidence>
<comment type="catalytic activity">
    <reaction evidence="12">
        <text>cyclobutadipyrimidine (in DNA) = 2 pyrimidine residues (in DNA).</text>
        <dbReference type="EC" id="4.1.99.3"/>
    </reaction>
</comment>
<organism evidence="15 16">
    <name type="scientific">Litomosoides sigmodontis</name>
    <name type="common">Filarial nematode worm</name>
    <dbReference type="NCBI Taxonomy" id="42156"/>
    <lineage>
        <taxon>Eukaryota</taxon>
        <taxon>Metazoa</taxon>
        <taxon>Ecdysozoa</taxon>
        <taxon>Nematoda</taxon>
        <taxon>Chromadorea</taxon>
        <taxon>Rhabditida</taxon>
        <taxon>Spirurina</taxon>
        <taxon>Spiruromorpha</taxon>
        <taxon>Filarioidea</taxon>
        <taxon>Onchocercidae</taxon>
        <taxon>Litomosoides</taxon>
    </lineage>
</organism>
<dbReference type="GO" id="GO:0003904">
    <property type="term" value="F:deoxyribodipyrimidine photo-lyase activity"/>
    <property type="evidence" value="ECO:0007669"/>
    <property type="project" value="UniProtKB-EC"/>
</dbReference>
<keyword evidence="10" id="KW-0456">Lyase</keyword>
<dbReference type="Proteomes" id="UP000277928">
    <property type="component" value="Unassembled WGS sequence"/>
</dbReference>
<dbReference type="OrthoDB" id="496749at2759"/>
<evidence type="ECO:0000256" key="13">
    <source>
        <dbReference type="SAM" id="MobiDB-lite"/>
    </source>
</evidence>
<dbReference type="FunFam" id="1.10.579.10:FF:000002">
    <property type="entry name" value="Deoxyribodipyrimidine photolyase"/>
    <property type="match status" value="1"/>
</dbReference>
<evidence type="ECO:0000256" key="10">
    <source>
        <dbReference type="ARBA" id="ARBA00023239"/>
    </source>
</evidence>
<dbReference type="SUPFAM" id="SSF48173">
    <property type="entry name" value="Cryptochrome/photolyase FAD-binding domain"/>
    <property type="match status" value="1"/>
</dbReference>
<dbReference type="STRING" id="42156.A0A3P6SB08"/>
<evidence type="ECO:0000256" key="5">
    <source>
        <dbReference type="ARBA" id="ARBA00022630"/>
    </source>
</evidence>
<evidence type="ECO:0000256" key="3">
    <source>
        <dbReference type="ARBA" id="ARBA00013149"/>
    </source>
</evidence>
<dbReference type="EC" id="4.1.99.3" evidence="3"/>
<dbReference type="Pfam" id="PF00875">
    <property type="entry name" value="DNA_photolyase"/>
    <property type="match status" value="1"/>
</dbReference>
<evidence type="ECO:0000256" key="4">
    <source>
        <dbReference type="ARBA" id="ARBA00014046"/>
    </source>
</evidence>
<dbReference type="InterPro" id="IPR036155">
    <property type="entry name" value="Crypto/Photolyase_N_sf"/>
</dbReference>
<keyword evidence="5" id="KW-0285">Flavoprotein</keyword>
<evidence type="ECO:0000256" key="1">
    <source>
        <dbReference type="ARBA" id="ARBA00001974"/>
    </source>
</evidence>
<dbReference type="InterPro" id="IPR032673">
    <property type="entry name" value="DNA_photolyase_2_CS"/>
</dbReference>
<evidence type="ECO:0000313" key="16">
    <source>
        <dbReference type="Proteomes" id="UP000277928"/>
    </source>
</evidence>
<evidence type="ECO:0000259" key="14">
    <source>
        <dbReference type="PROSITE" id="PS51645"/>
    </source>
</evidence>
<evidence type="ECO:0000256" key="7">
    <source>
        <dbReference type="ARBA" id="ARBA00022827"/>
    </source>
</evidence>
<dbReference type="PROSITE" id="PS01083">
    <property type="entry name" value="DNA_PHOTOLYASES_2_1"/>
    <property type="match status" value="1"/>
</dbReference>
<dbReference type="AlphaFoldDB" id="A0A3P6SB08"/>
<dbReference type="GO" id="GO:0000719">
    <property type="term" value="P:photoreactive repair"/>
    <property type="evidence" value="ECO:0007669"/>
    <property type="project" value="TreeGrafter"/>
</dbReference>
<dbReference type="InterPro" id="IPR052219">
    <property type="entry name" value="Photolyase_Class-2"/>
</dbReference>
<gene>
    <name evidence="15" type="ORF">NLS_LOCUS743</name>
</gene>
<comment type="cofactor">
    <cofactor evidence="1">
        <name>FAD</name>
        <dbReference type="ChEBI" id="CHEBI:57692"/>
    </cofactor>
</comment>
<name>A0A3P6SB08_LITSI</name>
<evidence type="ECO:0000256" key="2">
    <source>
        <dbReference type="ARBA" id="ARBA00006409"/>
    </source>
</evidence>
<evidence type="ECO:0000256" key="11">
    <source>
        <dbReference type="ARBA" id="ARBA00031671"/>
    </source>
</evidence>
<dbReference type="PANTHER" id="PTHR10211:SF0">
    <property type="entry name" value="DEOXYRIBODIPYRIMIDINE PHOTO-LYASE"/>
    <property type="match status" value="1"/>
</dbReference>
<proteinExistence type="inferred from homology"/>
<dbReference type="InterPro" id="IPR006050">
    <property type="entry name" value="DNA_photolyase_N"/>
</dbReference>
<dbReference type="InterPro" id="IPR014729">
    <property type="entry name" value="Rossmann-like_a/b/a_fold"/>
</dbReference>
<keyword evidence="8" id="KW-0238">DNA-binding</keyword>